<feature type="domain" description="FAD-binding FR-type" evidence="1">
    <location>
        <begin position="15"/>
        <end position="117"/>
    </location>
</feature>
<dbReference type="InterPro" id="IPR013113">
    <property type="entry name" value="SIP_FAD-bd"/>
</dbReference>
<dbReference type="PANTHER" id="PTHR30157">
    <property type="entry name" value="FERRIC REDUCTASE, NADPH-DEPENDENT"/>
    <property type="match status" value="1"/>
</dbReference>
<keyword evidence="3" id="KW-1185">Reference proteome</keyword>
<dbReference type="InterPro" id="IPR039374">
    <property type="entry name" value="SIP_fam"/>
</dbReference>
<accession>A0ABX0TMK6</accession>
<gene>
    <name evidence="2" type="ORF">FHR86_002766</name>
</gene>
<dbReference type="InterPro" id="IPR017938">
    <property type="entry name" value="Riboflavin_synthase-like_b-brl"/>
</dbReference>
<dbReference type="Gene3D" id="3.40.50.80">
    <property type="entry name" value="Nucleotide-binding domain of ferredoxin-NADP reductase (FNR) module"/>
    <property type="match status" value="1"/>
</dbReference>
<proteinExistence type="predicted"/>
<organism evidence="2 3">
    <name type="scientific">Paenarthrobacter ilicis</name>
    <dbReference type="NCBI Taxonomy" id="43665"/>
    <lineage>
        <taxon>Bacteria</taxon>
        <taxon>Bacillati</taxon>
        <taxon>Actinomycetota</taxon>
        <taxon>Actinomycetes</taxon>
        <taxon>Micrococcales</taxon>
        <taxon>Micrococcaceae</taxon>
        <taxon>Paenarthrobacter</taxon>
    </lineage>
</organism>
<dbReference type="EMBL" id="JAAOZD010000005">
    <property type="protein sequence ID" value="NIJ02425.1"/>
    <property type="molecule type" value="Genomic_DNA"/>
</dbReference>
<name>A0ABX0TMK6_9MICC</name>
<protein>
    <submittedName>
        <fullName evidence="2">NADPH-dependent ferric siderophore reductase</fullName>
    </submittedName>
</protein>
<evidence type="ECO:0000313" key="2">
    <source>
        <dbReference type="EMBL" id="NIJ02425.1"/>
    </source>
</evidence>
<dbReference type="Pfam" id="PF04954">
    <property type="entry name" value="SIP"/>
    <property type="match status" value="1"/>
</dbReference>
<dbReference type="SUPFAM" id="SSF63380">
    <property type="entry name" value="Riboflavin synthase domain-like"/>
    <property type="match status" value="1"/>
</dbReference>
<dbReference type="PROSITE" id="PS51384">
    <property type="entry name" value="FAD_FR"/>
    <property type="match status" value="1"/>
</dbReference>
<evidence type="ECO:0000259" key="1">
    <source>
        <dbReference type="PROSITE" id="PS51384"/>
    </source>
</evidence>
<dbReference type="InterPro" id="IPR007037">
    <property type="entry name" value="SIP_rossman_dom"/>
</dbReference>
<dbReference type="Proteomes" id="UP000802392">
    <property type="component" value="Unassembled WGS sequence"/>
</dbReference>
<dbReference type="Gene3D" id="2.40.30.10">
    <property type="entry name" value="Translation factors"/>
    <property type="match status" value="1"/>
</dbReference>
<dbReference type="CDD" id="cd06193">
    <property type="entry name" value="siderophore_interacting"/>
    <property type="match status" value="1"/>
</dbReference>
<reference evidence="2 3" key="1">
    <citation type="submission" date="2020-03" db="EMBL/GenBank/DDBJ databases">
        <title>Genomic Encyclopedia of Type Strains, Phase III (KMG-III): the genomes of soil and plant-associated and newly described type strains.</title>
        <authorList>
            <person name="Whitman W."/>
        </authorList>
    </citation>
    <scope>NUCLEOTIDE SEQUENCE [LARGE SCALE GENOMIC DNA]</scope>
    <source>
        <strain evidence="2 3">CECT 4207</strain>
    </source>
</reference>
<dbReference type="RefSeq" id="WP_167267599.1">
    <property type="nucleotide sequence ID" value="NZ_BAAAVO010000002.1"/>
</dbReference>
<dbReference type="Pfam" id="PF08021">
    <property type="entry name" value="FAD_binding_9"/>
    <property type="match status" value="1"/>
</dbReference>
<dbReference type="InterPro" id="IPR039261">
    <property type="entry name" value="FNR_nucleotide-bd"/>
</dbReference>
<dbReference type="PANTHER" id="PTHR30157:SF0">
    <property type="entry name" value="NADPH-DEPENDENT FERRIC-CHELATE REDUCTASE"/>
    <property type="match status" value="1"/>
</dbReference>
<evidence type="ECO:0000313" key="3">
    <source>
        <dbReference type="Proteomes" id="UP000802392"/>
    </source>
</evidence>
<comment type="caution">
    <text evidence="2">The sequence shown here is derived from an EMBL/GenBank/DDBJ whole genome shotgun (WGS) entry which is preliminary data.</text>
</comment>
<sequence>MKRNWEGVVLKVMGARDFTLEVTGKEEITPDFLRVHVRDGGLLQRSGLHPTMWIRLWFDDSGKAHQRAYTLVNADPAAGTFSMDFAMHNGVAADWAWAVQPGETIEATVQGSSFTFPAPAPRRMWVVGDPASIPAINSLLDERELTAAGAAPVTAWLEYQHDADPSLEVRTSASDVVTWVPRKRDGAALVEEVCDALTADSVSVDNDFFWVACEASSTRAIVKHLRKTLGVDKRRIDALGYWRVQE</sequence>
<dbReference type="InterPro" id="IPR017927">
    <property type="entry name" value="FAD-bd_FR_type"/>
</dbReference>